<dbReference type="PANTHER" id="PTHR34580:SF3">
    <property type="entry name" value="PROTEIN PAFB"/>
    <property type="match status" value="1"/>
</dbReference>
<dbReference type="EMBL" id="JAEQND010000014">
    <property type="protein sequence ID" value="MBL0427958.1"/>
    <property type="molecule type" value="Genomic_DNA"/>
</dbReference>
<dbReference type="InterPro" id="IPR036390">
    <property type="entry name" value="WH_DNA-bd_sf"/>
</dbReference>
<dbReference type="Pfam" id="PF25583">
    <property type="entry name" value="WCX"/>
    <property type="match status" value="1"/>
</dbReference>
<organism evidence="4 5">
    <name type="scientific">Ramlibacter alkalitolerans</name>
    <dbReference type="NCBI Taxonomy" id="2039631"/>
    <lineage>
        <taxon>Bacteria</taxon>
        <taxon>Pseudomonadati</taxon>
        <taxon>Pseudomonadota</taxon>
        <taxon>Betaproteobacteria</taxon>
        <taxon>Burkholderiales</taxon>
        <taxon>Comamonadaceae</taxon>
        <taxon>Ramlibacter</taxon>
    </lineage>
</organism>
<evidence type="ECO:0000313" key="5">
    <source>
        <dbReference type="Proteomes" id="UP000622707"/>
    </source>
</evidence>
<dbReference type="Gene3D" id="1.10.10.10">
    <property type="entry name" value="Winged helix-like DNA-binding domain superfamily/Winged helix DNA-binding domain"/>
    <property type="match status" value="1"/>
</dbReference>
<evidence type="ECO:0000259" key="1">
    <source>
        <dbReference type="Pfam" id="PF08279"/>
    </source>
</evidence>
<dbReference type="InterPro" id="IPR013196">
    <property type="entry name" value="HTH_11"/>
</dbReference>
<evidence type="ECO:0000259" key="2">
    <source>
        <dbReference type="Pfam" id="PF13280"/>
    </source>
</evidence>
<dbReference type="Proteomes" id="UP000622707">
    <property type="component" value="Unassembled WGS sequence"/>
</dbReference>
<dbReference type="PANTHER" id="PTHR34580">
    <property type="match status" value="1"/>
</dbReference>
<gene>
    <name evidence="4" type="ORF">JI746_22820</name>
</gene>
<dbReference type="Pfam" id="PF13280">
    <property type="entry name" value="WYL"/>
    <property type="match status" value="1"/>
</dbReference>
<accession>A0ABS1JUJ7</accession>
<dbReference type="InterPro" id="IPR057727">
    <property type="entry name" value="WCX_dom"/>
</dbReference>
<comment type="caution">
    <text evidence="4">The sequence shown here is derived from an EMBL/GenBank/DDBJ whole genome shotgun (WGS) entry which is preliminary data.</text>
</comment>
<dbReference type="InterPro" id="IPR026881">
    <property type="entry name" value="WYL_dom"/>
</dbReference>
<dbReference type="SUPFAM" id="SSF46785">
    <property type="entry name" value="Winged helix' DNA-binding domain"/>
    <property type="match status" value="1"/>
</dbReference>
<feature type="domain" description="WYL" evidence="2">
    <location>
        <begin position="141"/>
        <end position="209"/>
    </location>
</feature>
<evidence type="ECO:0000259" key="3">
    <source>
        <dbReference type="Pfam" id="PF25583"/>
    </source>
</evidence>
<dbReference type="InterPro" id="IPR051534">
    <property type="entry name" value="CBASS_pafABC_assoc_protein"/>
</dbReference>
<feature type="domain" description="Helix-turn-helix type 11" evidence="1">
    <location>
        <begin position="12"/>
        <end position="60"/>
    </location>
</feature>
<feature type="domain" description="WCX" evidence="3">
    <location>
        <begin position="242"/>
        <end position="307"/>
    </location>
</feature>
<dbReference type="PROSITE" id="PS52050">
    <property type="entry name" value="WYL"/>
    <property type="match status" value="1"/>
</dbReference>
<keyword evidence="5" id="KW-1185">Reference proteome</keyword>
<dbReference type="InterPro" id="IPR036388">
    <property type="entry name" value="WH-like_DNA-bd_sf"/>
</dbReference>
<proteinExistence type="predicted"/>
<dbReference type="RefSeq" id="WP_201692588.1">
    <property type="nucleotide sequence ID" value="NZ_JAEQND010000014.1"/>
</dbReference>
<dbReference type="Pfam" id="PF08279">
    <property type="entry name" value="HTH_11"/>
    <property type="match status" value="1"/>
</dbReference>
<reference evidence="4 5" key="1">
    <citation type="journal article" date="2017" name="Int. J. Syst. Evol. Microbiol.">
        <title>Ramlibacter alkalitolerans sp. nov., alkali-tolerant bacterium isolated from soil of ginseng.</title>
        <authorList>
            <person name="Lee D.H."/>
            <person name="Cha C.J."/>
        </authorList>
    </citation>
    <scope>NUCLEOTIDE SEQUENCE [LARGE SCALE GENOMIC DNA]</scope>
    <source>
        <strain evidence="4 5">KACC 19305</strain>
    </source>
</reference>
<protein>
    <submittedName>
        <fullName evidence="4">WYL domain-containing protein</fullName>
    </submittedName>
</protein>
<name>A0ABS1JUJ7_9BURK</name>
<sequence>MSEVLRLYRYKALLGGRRALSTEDLMAKLEISRATLKRDIAKLRDQFRLPVVFDRDRGGYFLDGGHTDSELPGLWFSDHEILALVTIQQLLTRLAPGLLGPKLRPLQDRLTDIMAKHGLEGAQVAKRIRLVHAGKRSLKIEAFEAVAAATMARKRLLVTHFNRQTGERVRREISPQRLVHYRDNWYVDAWCHLREDLRAFAIDALTEADVLNTQAKEVSEKTLDQTFGGGYGIFNGAPKQIAVLKFTPERARWVRREQWHPEQEGRDEPDGSYVLSIPYSDDRELLGDILRFGSDVQALSPPELRAKTQLALLAAAGRYVNAEKGRV</sequence>
<evidence type="ECO:0000313" key="4">
    <source>
        <dbReference type="EMBL" id="MBL0427958.1"/>
    </source>
</evidence>